<reference evidence="1" key="1">
    <citation type="journal article" date="2020" name="Nature">
        <title>Giant virus diversity and host interactions through global metagenomics.</title>
        <authorList>
            <person name="Schulz F."/>
            <person name="Roux S."/>
            <person name="Paez-Espino D."/>
            <person name="Jungbluth S."/>
            <person name="Walsh D.A."/>
            <person name="Denef V.J."/>
            <person name="McMahon K.D."/>
            <person name="Konstantinidis K.T."/>
            <person name="Eloe-Fadrosh E.A."/>
            <person name="Kyrpides N.C."/>
            <person name="Woyke T."/>
        </authorList>
    </citation>
    <scope>NUCLEOTIDE SEQUENCE</scope>
    <source>
        <strain evidence="1">GVMAG-M-3300009187-29</strain>
    </source>
</reference>
<evidence type="ECO:0000313" key="1">
    <source>
        <dbReference type="EMBL" id="QHS86243.1"/>
    </source>
</evidence>
<dbReference type="Pfam" id="PF11913">
    <property type="entry name" value="DUF3431"/>
    <property type="match status" value="1"/>
</dbReference>
<sequence length="257" mass="30117">MKQVFTILLLLLIIILVSFISSIESMDNKTIDIQLVVSRYNENLEWLKEEPFNKYPVICYNKGPNDNFYRPDGMKVINVENVGRCDHTYIYHVVKNYDSLAQHTMFLPGSCNMPNKMYKARWWIEEIEKTDKGVFIGLNTNDGIKNDLYSFQLDEWAASDDKNKSLNPESSLKLSDLRPFGKWYEKHFKDIKVPFYTLGGIMGIEKENILQHPKSYYEGFLSELDKHSNPEVGHYYERAWGAIFFPMDNVHFIDQLA</sequence>
<dbReference type="EMBL" id="MN739052">
    <property type="protein sequence ID" value="QHS86243.1"/>
    <property type="molecule type" value="Genomic_DNA"/>
</dbReference>
<protein>
    <submittedName>
        <fullName evidence="1">Uncharacterized protein</fullName>
    </submittedName>
</protein>
<accession>A0A6C0B443</accession>
<organism evidence="1">
    <name type="scientific">viral metagenome</name>
    <dbReference type="NCBI Taxonomy" id="1070528"/>
    <lineage>
        <taxon>unclassified sequences</taxon>
        <taxon>metagenomes</taxon>
        <taxon>organismal metagenomes</taxon>
    </lineage>
</organism>
<proteinExistence type="predicted"/>
<dbReference type="PANTHER" id="PTHR37490">
    <property type="entry name" value="EXPRESSED PROTEIN"/>
    <property type="match status" value="1"/>
</dbReference>
<dbReference type="PANTHER" id="PTHR37490:SF1">
    <property type="entry name" value="GLYCOSYLTRANSFERASE 2-LIKE DOMAIN-CONTAINING PROTEIN"/>
    <property type="match status" value="1"/>
</dbReference>
<dbReference type="InterPro" id="IPR021838">
    <property type="entry name" value="DUF3431"/>
</dbReference>
<dbReference type="AlphaFoldDB" id="A0A6C0B443"/>
<name>A0A6C0B443_9ZZZZ</name>